<evidence type="ECO:0000256" key="1">
    <source>
        <dbReference type="SAM" id="MobiDB-lite"/>
    </source>
</evidence>
<proteinExistence type="predicted"/>
<evidence type="ECO:0000313" key="2">
    <source>
        <dbReference type="EMBL" id="KAL1492429.1"/>
    </source>
</evidence>
<feature type="region of interest" description="Disordered" evidence="1">
    <location>
        <begin position="149"/>
        <end position="172"/>
    </location>
</feature>
<sequence length="172" mass="19264">MGKSDIEIFYENLVNFEVKLGKDNKERCADNTVMTKKWTILQALIKTYNESVRLETTDTDLKYYDEKIWASIKVCADILRTRQRSNPAVNLDQGAQTQDIGSSTSTFCPLVNSTALTLQPDQLTHHLPSLKKLSSSSITSEEDPLQITIVPLPDKNQGDIVETPAEPAPPQR</sequence>
<accession>A0ABD1ECQ0</accession>
<comment type="caution">
    <text evidence="2">The sequence shown here is derived from an EMBL/GenBank/DDBJ whole genome shotgun (WGS) entry which is preliminary data.</text>
</comment>
<organism evidence="2 3">
    <name type="scientific">Hypothenemus hampei</name>
    <name type="common">Coffee berry borer</name>
    <dbReference type="NCBI Taxonomy" id="57062"/>
    <lineage>
        <taxon>Eukaryota</taxon>
        <taxon>Metazoa</taxon>
        <taxon>Ecdysozoa</taxon>
        <taxon>Arthropoda</taxon>
        <taxon>Hexapoda</taxon>
        <taxon>Insecta</taxon>
        <taxon>Pterygota</taxon>
        <taxon>Neoptera</taxon>
        <taxon>Endopterygota</taxon>
        <taxon>Coleoptera</taxon>
        <taxon>Polyphaga</taxon>
        <taxon>Cucujiformia</taxon>
        <taxon>Curculionidae</taxon>
        <taxon>Scolytinae</taxon>
        <taxon>Hypothenemus</taxon>
    </lineage>
</organism>
<name>A0ABD1ECQ0_HYPHA</name>
<protein>
    <submittedName>
        <fullName evidence="2">Uncharacterized protein</fullName>
    </submittedName>
</protein>
<dbReference type="EMBL" id="JBDJPC010000008">
    <property type="protein sequence ID" value="KAL1492429.1"/>
    <property type="molecule type" value="Genomic_DNA"/>
</dbReference>
<evidence type="ECO:0000313" key="3">
    <source>
        <dbReference type="Proteomes" id="UP001566132"/>
    </source>
</evidence>
<dbReference type="Proteomes" id="UP001566132">
    <property type="component" value="Unassembled WGS sequence"/>
</dbReference>
<keyword evidence="3" id="KW-1185">Reference proteome</keyword>
<gene>
    <name evidence="2" type="ORF">ABEB36_010681</name>
</gene>
<dbReference type="AlphaFoldDB" id="A0ABD1ECQ0"/>
<reference evidence="2 3" key="1">
    <citation type="submission" date="2024-05" db="EMBL/GenBank/DDBJ databases">
        <title>Genetic variation in Jamaican populations of the coffee berry borer (Hypothenemus hampei).</title>
        <authorList>
            <person name="Errbii M."/>
            <person name="Myrie A."/>
        </authorList>
    </citation>
    <scope>NUCLEOTIDE SEQUENCE [LARGE SCALE GENOMIC DNA]</scope>
    <source>
        <strain evidence="2">JA-Hopewell-2020-01-JO</strain>
        <tissue evidence="2">Whole body</tissue>
    </source>
</reference>